<organism evidence="2">
    <name type="scientific">Aphanomyces stellatus</name>
    <dbReference type="NCBI Taxonomy" id="120398"/>
    <lineage>
        <taxon>Eukaryota</taxon>
        <taxon>Sar</taxon>
        <taxon>Stramenopiles</taxon>
        <taxon>Oomycota</taxon>
        <taxon>Saprolegniomycetes</taxon>
        <taxon>Saprolegniales</taxon>
        <taxon>Verrucalvaceae</taxon>
        <taxon>Aphanomyces</taxon>
    </lineage>
</organism>
<feature type="non-terminal residue" evidence="2">
    <location>
        <position position="1"/>
    </location>
</feature>
<evidence type="ECO:0000313" key="2">
    <source>
        <dbReference type="EMBL" id="KAF0692132.1"/>
    </source>
</evidence>
<protein>
    <submittedName>
        <fullName evidence="2">Uncharacterized protein</fullName>
    </submittedName>
</protein>
<proteinExistence type="predicted"/>
<dbReference type="OrthoDB" id="29442at4764"/>
<evidence type="ECO:0000256" key="1">
    <source>
        <dbReference type="SAM" id="MobiDB-lite"/>
    </source>
</evidence>
<accession>A0A6A4Y6Q4</accession>
<feature type="region of interest" description="Disordered" evidence="1">
    <location>
        <begin position="1"/>
        <end position="24"/>
    </location>
</feature>
<dbReference type="EMBL" id="VJMH01005957">
    <property type="protein sequence ID" value="KAF0692132.1"/>
    <property type="molecule type" value="Genomic_DNA"/>
</dbReference>
<reference evidence="2" key="1">
    <citation type="submission" date="2019-06" db="EMBL/GenBank/DDBJ databases">
        <title>Genomics analysis of Aphanomyces spp. identifies a new class of oomycete effector associated with host adaptation.</title>
        <authorList>
            <person name="Gaulin E."/>
        </authorList>
    </citation>
    <scope>NUCLEOTIDE SEQUENCE</scope>
    <source>
        <strain evidence="2">CBS 578.67</strain>
    </source>
</reference>
<gene>
    <name evidence="2" type="ORF">As57867_016694</name>
</gene>
<feature type="compositionally biased region" description="Basic and acidic residues" evidence="1">
    <location>
        <begin position="1"/>
        <end position="14"/>
    </location>
</feature>
<sequence length="460" mass="51540">VDRTVTPHDGKQVDVHAPGHKNVETEDRVPRIVTESETSEKKIKNQGESTTVRIKSQVVDRTVTPHDGKQVDVHAPGHKNVETEDRVPRIVTESETSEKKIKNQGESTTVRIKSQVVDRTVTPHDGKQVDVHAPGHKNDETEVIQNVESIILVTILAPEAVIVTQQFVELMSHECTTHRRNIEANVTVPKSFCNRSAWLNFKGKAGLNVSDSKFFDAILTSPILAVGSIDKLPIAKPDPTSITTFTDPSTNVQVICLPISLPDSRVIGSHVVYVRPFNIGIIKAMISSMARNIVVVGNAGIGKSYMQLVILLWWARRELRPDDDIFNEFFDGIDAIARVERDNQTDIFFKSDKRHYRIEHRDRLPLLSSLNSKSTLLLYEPRVCKEEIEDCGICLGRVWATVSPLPARYKEFSKTDCGVSYMACANEEELLNFTSLLLFLNGFNHLAHSNESSCRQVCML</sequence>
<dbReference type="AlphaFoldDB" id="A0A6A4Y6Q4"/>
<name>A0A6A4Y6Q4_9STRA</name>
<comment type="caution">
    <text evidence="2">The sequence shown here is derived from an EMBL/GenBank/DDBJ whole genome shotgun (WGS) entry which is preliminary data.</text>
</comment>